<feature type="binding site" evidence="19">
    <location>
        <position position="288"/>
    </location>
    <ligand>
        <name>Zn(2+)</name>
        <dbReference type="ChEBI" id="CHEBI:29105"/>
    </ligand>
</feature>
<evidence type="ECO:0000256" key="15">
    <source>
        <dbReference type="ARBA" id="ARBA00023027"/>
    </source>
</evidence>
<dbReference type="EC" id="4.2.3.4" evidence="8 19"/>
<evidence type="ECO:0000256" key="17">
    <source>
        <dbReference type="ARBA" id="ARBA00023239"/>
    </source>
</evidence>
<dbReference type="SUPFAM" id="SSF56796">
    <property type="entry name" value="Dehydroquinate synthase-like"/>
    <property type="match status" value="1"/>
</dbReference>
<evidence type="ECO:0000256" key="14">
    <source>
        <dbReference type="ARBA" id="ARBA00022833"/>
    </source>
</evidence>
<dbReference type="EMBL" id="JACHXU010000006">
    <property type="protein sequence ID" value="MBB3206423.1"/>
    <property type="molecule type" value="Genomic_DNA"/>
</dbReference>
<evidence type="ECO:0000256" key="2">
    <source>
        <dbReference type="ARBA" id="ARBA00001911"/>
    </source>
</evidence>
<keyword evidence="15 19" id="KW-0520">NAD</keyword>
<evidence type="ECO:0000313" key="22">
    <source>
        <dbReference type="EMBL" id="MBB3206423.1"/>
    </source>
</evidence>
<keyword evidence="23" id="KW-1185">Reference proteome</keyword>
<feature type="binding site" evidence="19">
    <location>
        <begin position="152"/>
        <end position="153"/>
    </location>
    <ligand>
        <name>NAD(+)</name>
        <dbReference type="ChEBI" id="CHEBI:57540"/>
    </ligand>
</feature>
<dbReference type="FunFam" id="3.40.50.1970:FF:000007">
    <property type="entry name" value="Pentafunctional AROM polypeptide"/>
    <property type="match status" value="1"/>
</dbReference>
<keyword evidence="10 19" id="KW-0963">Cytoplasm</keyword>
<dbReference type="PIRSF" id="PIRSF001455">
    <property type="entry name" value="DHQ_synth"/>
    <property type="match status" value="1"/>
</dbReference>
<name>A0A7W5H5N0_9BACT</name>
<comment type="cofactor">
    <cofactor evidence="19">
        <name>Co(2+)</name>
        <dbReference type="ChEBI" id="CHEBI:48828"/>
    </cofactor>
    <cofactor evidence="19">
        <name>Zn(2+)</name>
        <dbReference type="ChEBI" id="CHEBI:29105"/>
    </cofactor>
    <text evidence="19">Binds 1 divalent metal cation per subunit. Can use either Co(2+) or Zn(2+).</text>
</comment>
<dbReference type="RefSeq" id="WP_184304898.1">
    <property type="nucleotide sequence ID" value="NZ_JACHXU010000006.1"/>
</dbReference>
<comment type="function">
    <text evidence="4 19">Catalyzes the conversion of 3-deoxy-D-arabino-heptulosonate 7-phosphate (DAHP) to dehydroquinate (DHQ).</text>
</comment>
<comment type="similarity">
    <text evidence="7 19">Belongs to the sugar phosphate cyclases superfamily. Dehydroquinate synthase family.</text>
</comment>
<feature type="binding site" evidence="19">
    <location>
        <begin position="192"/>
        <end position="195"/>
    </location>
    <ligand>
        <name>NAD(+)</name>
        <dbReference type="ChEBI" id="CHEBI:57540"/>
    </ligand>
</feature>
<dbReference type="GO" id="GO:0005737">
    <property type="term" value="C:cytoplasm"/>
    <property type="evidence" value="ECO:0007669"/>
    <property type="project" value="UniProtKB-SubCell"/>
</dbReference>
<reference evidence="22 23" key="1">
    <citation type="submission" date="2020-08" db="EMBL/GenBank/DDBJ databases">
        <title>Genomic Encyclopedia of Type Strains, Phase III (KMG-III): the genomes of soil and plant-associated and newly described type strains.</title>
        <authorList>
            <person name="Whitman W."/>
        </authorList>
    </citation>
    <scope>NUCLEOTIDE SEQUENCE [LARGE SCALE GENOMIC DNA]</scope>
    <source>
        <strain evidence="22 23">CECT 8075</strain>
    </source>
</reference>
<evidence type="ECO:0000256" key="5">
    <source>
        <dbReference type="ARBA" id="ARBA00004496"/>
    </source>
</evidence>
<dbReference type="UniPathway" id="UPA00053">
    <property type="reaction ID" value="UER00085"/>
</dbReference>
<dbReference type="GO" id="GO:0009423">
    <property type="term" value="P:chorismate biosynthetic process"/>
    <property type="evidence" value="ECO:0007669"/>
    <property type="project" value="UniProtKB-UniRule"/>
</dbReference>
<comment type="caution">
    <text evidence="22">The sequence shown here is derived from an EMBL/GenBank/DDBJ whole genome shotgun (WGS) entry which is preliminary data.</text>
</comment>
<dbReference type="Gene3D" id="1.20.1090.10">
    <property type="entry name" value="Dehydroquinate synthase-like - alpha domain"/>
    <property type="match status" value="1"/>
</dbReference>
<dbReference type="InterPro" id="IPR016037">
    <property type="entry name" value="DHQ_synth_AroB"/>
</dbReference>
<dbReference type="InterPro" id="IPR030960">
    <property type="entry name" value="DHQS/DOIS_N"/>
</dbReference>
<keyword evidence="16 19" id="KW-0057">Aromatic amino acid biosynthesis</keyword>
<dbReference type="GO" id="GO:0000166">
    <property type="term" value="F:nucleotide binding"/>
    <property type="evidence" value="ECO:0007669"/>
    <property type="project" value="UniProtKB-KW"/>
</dbReference>
<feature type="binding site" evidence="19">
    <location>
        <position position="271"/>
    </location>
    <ligand>
        <name>Zn(2+)</name>
        <dbReference type="ChEBI" id="CHEBI:29105"/>
    </ligand>
</feature>
<comment type="cofactor">
    <cofactor evidence="2 19">
        <name>NAD(+)</name>
        <dbReference type="ChEBI" id="CHEBI:57540"/>
    </cofactor>
</comment>
<evidence type="ECO:0000256" key="6">
    <source>
        <dbReference type="ARBA" id="ARBA00004661"/>
    </source>
</evidence>
<keyword evidence="11 19" id="KW-0028">Amino-acid biosynthesis</keyword>
<feature type="domain" description="3-dehydroquinate synthase N-terminal" evidence="20">
    <location>
        <begin position="90"/>
        <end position="202"/>
    </location>
</feature>
<evidence type="ECO:0000313" key="23">
    <source>
        <dbReference type="Proteomes" id="UP000536179"/>
    </source>
</evidence>
<organism evidence="22 23">
    <name type="scientific">Aporhodopirellula rubra</name>
    <dbReference type="NCBI Taxonomy" id="980271"/>
    <lineage>
        <taxon>Bacteria</taxon>
        <taxon>Pseudomonadati</taxon>
        <taxon>Planctomycetota</taxon>
        <taxon>Planctomycetia</taxon>
        <taxon>Pirellulales</taxon>
        <taxon>Pirellulaceae</taxon>
        <taxon>Aporhodopirellula</taxon>
    </lineage>
</organism>
<dbReference type="InterPro" id="IPR056179">
    <property type="entry name" value="DHQS_C"/>
</dbReference>
<feature type="binding site" evidence="19">
    <location>
        <position position="174"/>
    </location>
    <ligand>
        <name>NAD(+)</name>
        <dbReference type="ChEBI" id="CHEBI:57540"/>
    </ligand>
</feature>
<keyword evidence="13 19" id="KW-0547">Nucleotide-binding</keyword>
<evidence type="ECO:0000256" key="4">
    <source>
        <dbReference type="ARBA" id="ARBA00003485"/>
    </source>
</evidence>
<protein>
    <recommendedName>
        <fullName evidence="9 19">3-dehydroquinate synthase</fullName>
        <shortName evidence="19">DHQS</shortName>
        <ecNumber evidence="8 19">4.2.3.4</ecNumber>
    </recommendedName>
</protein>
<dbReference type="HAMAP" id="MF_00110">
    <property type="entry name" value="DHQ_synthase"/>
    <property type="match status" value="1"/>
</dbReference>
<evidence type="ECO:0000256" key="7">
    <source>
        <dbReference type="ARBA" id="ARBA00005412"/>
    </source>
</evidence>
<evidence type="ECO:0000256" key="19">
    <source>
        <dbReference type="HAMAP-Rule" id="MF_00110"/>
    </source>
</evidence>
<evidence type="ECO:0000256" key="18">
    <source>
        <dbReference type="ARBA" id="ARBA00023285"/>
    </source>
</evidence>
<comment type="subcellular location">
    <subcellularLocation>
        <location evidence="5 19">Cytoplasm</location>
    </subcellularLocation>
</comment>
<dbReference type="PANTHER" id="PTHR43622">
    <property type="entry name" value="3-DEHYDROQUINATE SYNTHASE"/>
    <property type="match status" value="1"/>
</dbReference>
<sequence>MPIPPRPDSTSNPPADTSVITVELGDRAYPIAIKSGETGLADPSGFASHFLDAVGDCTHAIVVQDVAIADSAGSMITQSLKSSPLRLSVIQIASGETSKSTDRIAQLWNEMLDTAADRRSVVIAVGGGVIGDLAGFAAATFTRGLRLVQVPTTLLAMVDSSVGGKTGINLPGGKNLVGSFWQPHMVWIDTDFLSTLPEREYISGLAEVIKYGVIEDADFFEYLEANIAAILQREPEPTRTAIAKSCESKARVVADDERETTGRRAILNYGHTFAHAVESTAGYGVMLHGEAVSIGMQMAAELSVSLGRCDRELLERQTALLAAAGLPLTWEDADVNDMIAVMARDKKVAHGKLRFVLPDRIGNVELVGDVPADEVAAAIRACR</sequence>
<feature type="binding site" evidence="19">
    <location>
        <begin position="94"/>
        <end position="99"/>
    </location>
    <ligand>
        <name>NAD(+)</name>
        <dbReference type="ChEBI" id="CHEBI:57540"/>
    </ligand>
</feature>
<evidence type="ECO:0000256" key="13">
    <source>
        <dbReference type="ARBA" id="ARBA00022741"/>
    </source>
</evidence>
<feature type="binding site" evidence="19">
    <location>
        <position position="165"/>
    </location>
    <ligand>
        <name>NAD(+)</name>
        <dbReference type="ChEBI" id="CHEBI:57540"/>
    </ligand>
</feature>
<dbReference type="Proteomes" id="UP000536179">
    <property type="component" value="Unassembled WGS sequence"/>
</dbReference>
<evidence type="ECO:0000256" key="11">
    <source>
        <dbReference type="ARBA" id="ARBA00022605"/>
    </source>
</evidence>
<comment type="cofactor">
    <cofactor evidence="3">
        <name>Zn(2+)</name>
        <dbReference type="ChEBI" id="CHEBI:29105"/>
    </cofactor>
</comment>
<dbReference type="Gene3D" id="3.40.50.1970">
    <property type="match status" value="1"/>
</dbReference>
<evidence type="ECO:0000256" key="12">
    <source>
        <dbReference type="ARBA" id="ARBA00022723"/>
    </source>
</evidence>
<evidence type="ECO:0000259" key="20">
    <source>
        <dbReference type="Pfam" id="PF01761"/>
    </source>
</evidence>
<accession>A0A7W5H5N0</accession>
<dbReference type="GO" id="GO:0008652">
    <property type="term" value="P:amino acid biosynthetic process"/>
    <property type="evidence" value="ECO:0007669"/>
    <property type="project" value="UniProtKB-KW"/>
</dbReference>
<dbReference type="NCBIfam" id="TIGR01357">
    <property type="entry name" value="aroB"/>
    <property type="match status" value="1"/>
</dbReference>
<dbReference type="CDD" id="cd08195">
    <property type="entry name" value="DHQS"/>
    <property type="match status" value="1"/>
</dbReference>
<evidence type="ECO:0000256" key="9">
    <source>
        <dbReference type="ARBA" id="ARBA00017684"/>
    </source>
</evidence>
<feature type="binding site" evidence="19">
    <location>
        <begin position="128"/>
        <end position="132"/>
    </location>
    <ligand>
        <name>NAD(+)</name>
        <dbReference type="ChEBI" id="CHEBI:57540"/>
    </ligand>
</feature>
<evidence type="ECO:0000256" key="10">
    <source>
        <dbReference type="ARBA" id="ARBA00022490"/>
    </source>
</evidence>
<dbReference type="InterPro" id="IPR030963">
    <property type="entry name" value="DHQ_synth_fam"/>
</dbReference>
<gene>
    <name evidence="19" type="primary">aroB</name>
    <name evidence="22" type="ORF">FHS27_002232</name>
</gene>
<comment type="catalytic activity">
    <reaction evidence="1 19">
        <text>7-phospho-2-dehydro-3-deoxy-D-arabino-heptonate = 3-dehydroquinate + phosphate</text>
        <dbReference type="Rhea" id="RHEA:21968"/>
        <dbReference type="ChEBI" id="CHEBI:32364"/>
        <dbReference type="ChEBI" id="CHEBI:43474"/>
        <dbReference type="ChEBI" id="CHEBI:58394"/>
        <dbReference type="EC" id="4.2.3.4"/>
    </reaction>
</comment>
<feature type="domain" description="3-dehydroquinate synthase C-terminal" evidence="21">
    <location>
        <begin position="204"/>
        <end position="348"/>
    </location>
</feature>
<proteinExistence type="inferred from homology"/>
<dbReference type="PANTHER" id="PTHR43622:SF7">
    <property type="entry name" value="3-DEHYDROQUINATE SYNTHASE, CHLOROPLASTIC"/>
    <property type="match status" value="1"/>
</dbReference>
<keyword evidence="18 19" id="KW-0170">Cobalt</keyword>
<dbReference type="GO" id="GO:0046872">
    <property type="term" value="F:metal ion binding"/>
    <property type="evidence" value="ECO:0007669"/>
    <property type="project" value="UniProtKB-KW"/>
</dbReference>
<dbReference type="InterPro" id="IPR050071">
    <property type="entry name" value="Dehydroquinate_synthase"/>
</dbReference>
<evidence type="ECO:0000256" key="16">
    <source>
        <dbReference type="ARBA" id="ARBA00023141"/>
    </source>
</evidence>
<dbReference type="GO" id="GO:0003856">
    <property type="term" value="F:3-dehydroquinate synthase activity"/>
    <property type="evidence" value="ECO:0007669"/>
    <property type="project" value="UniProtKB-UniRule"/>
</dbReference>
<evidence type="ECO:0000256" key="8">
    <source>
        <dbReference type="ARBA" id="ARBA00013031"/>
    </source>
</evidence>
<dbReference type="GO" id="GO:0009073">
    <property type="term" value="P:aromatic amino acid family biosynthetic process"/>
    <property type="evidence" value="ECO:0007669"/>
    <property type="project" value="UniProtKB-KW"/>
</dbReference>
<evidence type="ECO:0000256" key="3">
    <source>
        <dbReference type="ARBA" id="ARBA00001947"/>
    </source>
</evidence>
<dbReference type="AlphaFoldDB" id="A0A7W5H5N0"/>
<dbReference type="Pfam" id="PF24621">
    <property type="entry name" value="DHQS_C"/>
    <property type="match status" value="1"/>
</dbReference>
<evidence type="ECO:0000256" key="1">
    <source>
        <dbReference type="ARBA" id="ARBA00001393"/>
    </source>
</evidence>
<comment type="pathway">
    <text evidence="6 19">Metabolic intermediate biosynthesis; chorismate biosynthesis; chorismate from D-erythrose 4-phosphate and phosphoenolpyruvate: step 2/7.</text>
</comment>
<feature type="binding site" evidence="19">
    <location>
        <position position="207"/>
    </location>
    <ligand>
        <name>Zn(2+)</name>
        <dbReference type="ChEBI" id="CHEBI:29105"/>
    </ligand>
</feature>
<keyword evidence="17 19" id="KW-0456">Lyase</keyword>
<keyword evidence="14 19" id="KW-0862">Zinc</keyword>
<dbReference type="Pfam" id="PF01761">
    <property type="entry name" value="DHQ_synthase"/>
    <property type="match status" value="1"/>
</dbReference>
<evidence type="ECO:0000259" key="21">
    <source>
        <dbReference type="Pfam" id="PF24621"/>
    </source>
</evidence>
<keyword evidence="12 19" id="KW-0479">Metal-binding</keyword>